<feature type="transmembrane region" description="Helical" evidence="1">
    <location>
        <begin position="20"/>
        <end position="42"/>
    </location>
</feature>
<dbReference type="GeneID" id="1021069"/>
<dbReference type="RefSeq" id="WP_003860996.1">
    <property type="nucleotide sequence ID" value="NZ_CP011309.1"/>
</dbReference>
<evidence type="ECO:0000259" key="2">
    <source>
        <dbReference type="Pfam" id="PF12089"/>
    </source>
</evidence>
<dbReference type="HOGENOM" id="CLU_046697_5_0_11"/>
<protein>
    <submittedName>
        <fullName evidence="3">Membrane protein</fullName>
    </submittedName>
</protein>
<evidence type="ECO:0000313" key="3">
    <source>
        <dbReference type="EMBL" id="AKF26072.1"/>
    </source>
</evidence>
<feature type="domain" description="DUF3566" evidence="2">
    <location>
        <begin position="5"/>
        <end position="111"/>
    </location>
</feature>
<dbReference type="EMBL" id="CP011309">
    <property type="protein sequence ID" value="AKF26072.1"/>
    <property type="molecule type" value="Genomic_DNA"/>
</dbReference>
<dbReference type="Pfam" id="PF12089">
    <property type="entry name" value="DUF3566"/>
    <property type="match status" value="1"/>
</dbReference>
<gene>
    <name evidence="3" type="ORF">YH66_00065</name>
</gene>
<dbReference type="InterPro" id="IPR021949">
    <property type="entry name" value="DUF3566_TM"/>
</dbReference>
<name>A0A0F6Z4E9_9CORY</name>
<accession>A0A0F6Z4E9</accession>
<sequence length="114" mass="11980">MASREVSITRISPLATFRVALAMSIIGLVAWIICVTVLYFGLNVAGVWQNFNDVIGGVGAEQTITFGLVLSISALLGAIGAITVAVLAPLCAIIYNSIVDLFGGLQIQLQEEVD</sequence>
<reference evidence="3 4" key="1">
    <citation type="submission" date="2015-04" db="EMBL/GenBank/DDBJ databases">
        <title>Complete Genome Sequence of Brevibacterium flavum ATCC 15168.</title>
        <authorList>
            <person name="Ahn J."/>
            <person name="Park G."/>
            <person name="Jeon W."/>
            <person name="Jang Y."/>
            <person name="Jang M."/>
            <person name="Lee H."/>
            <person name="Lee H."/>
        </authorList>
    </citation>
    <scope>NUCLEOTIDE SEQUENCE [LARGE SCALE GENOMIC DNA]</scope>
    <source>
        <strain evidence="3 4">ATCC 15168</strain>
    </source>
</reference>
<keyword evidence="1" id="KW-1133">Transmembrane helix</keyword>
<evidence type="ECO:0000256" key="1">
    <source>
        <dbReference type="SAM" id="Phobius"/>
    </source>
</evidence>
<organism evidence="3 4">
    <name type="scientific">[Brevibacterium] flavum</name>
    <dbReference type="NCBI Taxonomy" id="92706"/>
    <lineage>
        <taxon>Bacteria</taxon>
        <taxon>Bacillati</taxon>
        <taxon>Actinomycetota</taxon>
        <taxon>Actinomycetes</taxon>
        <taxon>Mycobacteriales</taxon>
        <taxon>Corynebacteriaceae</taxon>
        <taxon>Corynebacterium</taxon>
    </lineage>
</organism>
<evidence type="ECO:0000313" key="4">
    <source>
        <dbReference type="Proteomes" id="UP000034037"/>
    </source>
</evidence>
<dbReference type="AlphaFoldDB" id="A0A0F6Z4E9"/>
<dbReference type="Proteomes" id="UP000034037">
    <property type="component" value="Chromosome"/>
</dbReference>
<keyword evidence="1" id="KW-0812">Transmembrane</keyword>
<feature type="transmembrane region" description="Helical" evidence="1">
    <location>
        <begin position="62"/>
        <end position="95"/>
    </location>
</feature>
<keyword evidence="1" id="KW-0472">Membrane</keyword>
<proteinExistence type="predicted"/>
<dbReference type="PATRIC" id="fig|92706.3.peg.14"/>
<keyword evidence="4" id="KW-1185">Reference proteome</keyword>